<organism evidence="2 3">
    <name type="scientific">Cereibacter changlensis</name>
    <dbReference type="NCBI Taxonomy" id="402884"/>
    <lineage>
        <taxon>Bacteria</taxon>
        <taxon>Pseudomonadati</taxon>
        <taxon>Pseudomonadota</taxon>
        <taxon>Alphaproteobacteria</taxon>
        <taxon>Rhodobacterales</taxon>
        <taxon>Paracoccaceae</taxon>
        <taxon>Cereibacter</taxon>
    </lineage>
</organism>
<dbReference type="Proteomes" id="UP000306340">
    <property type="component" value="Unassembled WGS sequence"/>
</dbReference>
<dbReference type="EMBL" id="SWAU01000072">
    <property type="protein sequence ID" value="TKA96824.1"/>
    <property type="molecule type" value="Genomic_DNA"/>
</dbReference>
<gene>
    <name evidence="2" type="ORF">FAZ78_09440</name>
</gene>
<protein>
    <submittedName>
        <fullName evidence="2">Dihydroorotate dehydrogenase</fullName>
    </submittedName>
</protein>
<keyword evidence="1" id="KW-0812">Transmembrane</keyword>
<proteinExistence type="predicted"/>
<reference evidence="2 3" key="1">
    <citation type="submission" date="2019-04" db="EMBL/GenBank/DDBJ databases">
        <title>Crypto-aerobic microbial life in anoxic (sulfidic) marine sediments.</title>
        <authorList>
            <person name="Bhattacharya S."/>
            <person name="Roy C."/>
            <person name="Mondal N."/>
            <person name="Sarkar J."/>
            <person name="Mandal S."/>
            <person name="Rameez M.J."/>
            <person name="Ghosh W."/>
        </authorList>
    </citation>
    <scope>NUCLEOTIDE SEQUENCE [LARGE SCALE GENOMIC DNA]</scope>
    <source>
        <strain evidence="2 3">SBBC</strain>
    </source>
</reference>
<evidence type="ECO:0000313" key="2">
    <source>
        <dbReference type="EMBL" id="TKA96824.1"/>
    </source>
</evidence>
<sequence length="125" mass="13244">MRDSDLDDLFAEARTRAPAPSEALMARVLADAATHQPRPVVVVERAMPRPSGWSSWFAGLRGGALAGAGMMTATLAGVWIGFAQPSSMVSVTDALWQGAVQQIDVVELQPSLDLFPSLDGFMSEG</sequence>
<evidence type="ECO:0000313" key="3">
    <source>
        <dbReference type="Proteomes" id="UP000306340"/>
    </source>
</evidence>
<evidence type="ECO:0000256" key="1">
    <source>
        <dbReference type="SAM" id="Phobius"/>
    </source>
</evidence>
<keyword evidence="1" id="KW-1133">Transmembrane helix</keyword>
<accession>A0A4U0Z2U4</accession>
<dbReference type="AlphaFoldDB" id="A0A4U0Z2U4"/>
<comment type="caution">
    <text evidence="2">The sequence shown here is derived from an EMBL/GenBank/DDBJ whole genome shotgun (WGS) entry which is preliminary data.</text>
</comment>
<dbReference type="RefSeq" id="WP_136792312.1">
    <property type="nucleotide sequence ID" value="NZ_SWAU01000072.1"/>
</dbReference>
<feature type="transmembrane region" description="Helical" evidence="1">
    <location>
        <begin position="56"/>
        <end position="82"/>
    </location>
</feature>
<name>A0A4U0Z2U4_9RHOB</name>
<keyword evidence="1" id="KW-0472">Membrane</keyword>